<protein>
    <submittedName>
        <fullName evidence="9">Paired small multidrug resistance pump</fullName>
    </submittedName>
</protein>
<feature type="transmembrane region" description="Helical" evidence="8">
    <location>
        <begin position="83"/>
        <end position="102"/>
    </location>
</feature>
<keyword evidence="5 8" id="KW-1133">Transmembrane helix</keyword>
<evidence type="ECO:0000256" key="7">
    <source>
        <dbReference type="RuleBase" id="RU003942"/>
    </source>
</evidence>
<keyword evidence="2" id="KW-0813">Transport</keyword>
<dbReference type="AlphaFoldDB" id="A0A1H0ZIY0"/>
<sequence>MKRSWNIVLLAGIFEIGWVIGLKHASNVGTWVLTAIAIYLSMHLLIIASRKLSVGTSYAVFTGMGTAGTVILEIVLFGEPFNLVKIILILLLLTGVIGLKTITTEYEGEGS</sequence>
<evidence type="ECO:0000256" key="6">
    <source>
        <dbReference type="ARBA" id="ARBA00023136"/>
    </source>
</evidence>
<evidence type="ECO:0000313" key="10">
    <source>
        <dbReference type="Proteomes" id="UP000199444"/>
    </source>
</evidence>
<evidence type="ECO:0000256" key="1">
    <source>
        <dbReference type="ARBA" id="ARBA00004651"/>
    </source>
</evidence>
<dbReference type="InterPro" id="IPR037185">
    <property type="entry name" value="EmrE-like"/>
</dbReference>
<dbReference type="InterPro" id="IPR000390">
    <property type="entry name" value="Small_drug/metabolite_transptr"/>
</dbReference>
<dbReference type="GO" id="GO:0005886">
    <property type="term" value="C:plasma membrane"/>
    <property type="evidence" value="ECO:0007669"/>
    <property type="project" value="UniProtKB-SubCell"/>
</dbReference>
<name>A0A1H0ZIY0_9BACI</name>
<dbReference type="Proteomes" id="UP000199444">
    <property type="component" value="Unassembled WGS sequence"/>
</dbReference>
<evidence type="ECO:0000256" key="2">
    <source>
        <dbReference type="ARBA" id="ARBA00022448"/>
    </source>
</evidence>
<keyword evidence="10" id="KW-1185">Reference proteome</keyword>
<evidence type="ECO:0000256" key="5">
    <source>
        <dbReference type="ARBA" id="ARBA00022989"/>
    </source>
</evidence>
<proteinExistence type="inferred from homology"/>
<comment type="subcellular location">
    <subcellularLocation>
        <location evidence="1 7">Cell membrane</location>
        <topology evidence="1 7">Multi-pass membrane protein</topology>
    </subcellularLocation>
</comment>
<keyword evidence="3" id="KW-1003">Cell membrane</keyword>
<dbReference type="PANTHER" id="PTHR30561:SF7">
    <property type="entry name" value="GUANIDINIUM EFFLUX SYSTEM SUBUNIT GDNC-RELATED"/>
    <property type="match status" value="1"/>
</dbReference>
<dbReference type="FunFam" id="1.10.3730.20:FF:000001">
    <property type="entry name" value="Quaternary ammonium compound resistance transporter SugE"/>
    <property type="match status" value="1"/>
</dbReference>
<dbReference type="EMBL" id="FNKD01000001">
    <property type="protein sequence ID" value="SDQ27410.1"/>
    <property type="molecule type" value="Genomic_DNA"/>
</dbReference>
<evidence type="ECO:0000256" key="3">
    <source>
        <dbReference type="ARBA" id="ARBA00022475"/>
    </source>
</evidence>
<keyword evidence="6 8" id="KW-0472">Membrane</keyword>
<dbReference type="RefSeq" id="WP_092492071.1">
    <property type="nucleotide sequence ID" value="NZ_FNKD01000001.1"/>
</dbReference>
<evidence type="ECO:0000313" key="9">
    <source>
        <dbReference type="EMBL" id="SDQ27410.1"/>
    </source>
</evidence>
<keyword evidence="4 7" id="KW-0812">Transmembrane</keyword>
<dbReference type="Gene3D" id="1.10.3730.20">
    <property type="match status" value="1"/>
</dbReference>
<gene>
    <name evidence="9" type="ORF">SAMN05216231_1267</name>
</gene>
<organism evidence="9 10">
    <name type="scientific">Virgibacillus salinus</name>
    <dbReference type="NCBI Taxonomy" id="553311"/>
    <lineage>
        <taxon>Bacteria</taxon>
        <taxon>Bacillati</taxon>
        <taxon>Bacillota</taxon>
        <taxon>Bacilli</taxon>
        <taxon>Bacillales</taxon>
        <taxon>Bacillaceae</taxon>
        <taxon>Virgibacillus</taxon>
    </lineage>
</organism>
<dbReference type="PANTHER" id="PTHR30561">
    <property type="entry name" value="SMR FAMILY PROTON-DEPENDENT DRUG EFFLUX TRANSPORTER SUGE"/>
    <property type="match status" value="1"/>
</dbReference>
<accession>A0A1H0ZIY0</accession>
<reference evidence="9 10" key="1">
    <citation type="submission" date="2016-10" db="EMBL/GenBank/DDBJ databases">
        <authorList>
            <person name="de Groot N.N."/>
        </authorList>
    </citation>
    <scope>NUCLEOTIDE SEQUENCE [LARGE SCALE GENOMIC DNA]</scope>
    <source>
        <strain evidence="9 10">CGMCC 1.10449</strain>
    </source>
</reference>
<feature type="transmembrane region" description="Helical" evidence="8">
    <location>
        <begin position="58"/>
        <end position="77"/>
    </location>
</feature>
<dbReference type="SUPFAM" id="SSF103481">
    <property type="entry name" value="Multidrug resistance efflux transporter EmrE"/>
    <property type="match status" value="1"/>
</dbReference>
<comment type="similarity">
    <text evidence="7">Belongs to the drug/metabolite transporter (DMT) superfamily. Small multidrug resistance (SMR) (TC 2.A.7.1) family.</text>
</comment>
<feature type="transmembrane region" description="Helical" evidence="8">
    <location>
        <begin position="5"/>
        <end position="22"/>
    </location>
</feature>
<evidence type="ECO:0000256" key="4">
    <source>
        <dbReference type="ARBA" id="ARBA00022692"/>
    </source>
</evidence>
<feature type="transmembrane region" description="Helical" evidence="8">
    <location>
        <begin position="28"/>
        <end position="46"/>
    </location>
</feature>
<evidence type="ECO:0000256" key="8">
    <source>
        <dbReference type="SAM" id="Phobius"/>
    </source>
</evidence>
<dbReference type="STRING" id="553311.SAMN05216231_1267"/>
<dbReference type="InterPro" id="IPR045324">
    <property type="entry name" value="Small_multidrug_res"/>
</dbReference>
<dbReference type="GO" id="GO:0022857">
    <property type="term" value="F:transmembrane transporter activity"/>
    <property type="evidence" value="ECO:0007669"/>
    <property type="project" value="InterPro"/>
</dbReference>
<dbReference type="Pfam" id="PF00893">
    <property type="entry name" value="Multi_Drug_Res"/>
    <property type="match status" value="1"/>
</dbReference>